<dbReference type="InterPro" id="IPR054352">
    <property type="entry name" value="ACT_Aspartokinase"/>
</dbReference>
<dbReference type="InterPro" id="IPR001341">
    <property type="entry name" value="Asp_kinase"/>
</dbReference>
<dbReference type="PROSITE" id="PS00324">
    <property type="entry name" value="ASPARTOKINASE"/>
    <property type="match status" value="1"/>
</dbReference>
<evidence type="ECO:0000256" key="1">
    <source>
        <dbReference type="ARBA" id="ARBA00003121"/>
    </source>
</evidence>
<feature type="binding site" evidence="14">
    <location>
        <begin position="6"/>
        <end position="9"/>
    </location>
    <ligand>
        <name>ATP</name>
        <dbReference type="ChEBI" id="CHEBI:30616"/>
    </ligand>
</feature>
<dbReference type="RefSeq" id="WP_031573974.1">
    <property type="nucleotide sequence ID" value="NZ_FNDZ01000001.1"/>
</dbReference>
<proteinExistence type="inferred from homology"/>
<dbReference type="GO" id="GO:0005829">
    <property type="term" value="C:cytosol"/>
    <property type="evidence" value="ECO:0007669"/>
    <property type="project" value="TreeGrafter"/>
</dbReference>
<dbReference type="EMBL" id="FNDZ01000001">
    <property type="protein sequence ID" value="SDI07740.1"/>
    <property type="molecule type" value="Genomic_DNA"/>
</dbReference>
<dbReference type="NCBIfam" id="NF005154">
    <property type="entry name" value="PRK06635.1-2"/>
    <property type="match status" value="1"/>
</dbReference>
<dbReference type="UniPathway" id="UPA00051">
    <property type="reaction ID" value="UER00462"/>
</dbReference>
<dbReference type="Pfam" id="PF00696">
    <property type="entry name" value="AA_kinase"/>
    <property type="match status" value="1"/>
</dbReference>
<feature type="domain" description="ACT" evidence="17">
    <location>
        <begin position="262"/>
        <end position="345"/>
    </location>
</feature>
<keyword evidence="6 16" id="KW-0028">Amino-acid biosynthesis</keyword>
<dbReference type="GO" id="GO:0004072">
    <property type="term" value="F:aspartate kinase activity"/>
    <property type="evidence" value="ECO:0007669"/>
    <property type="project" value="UniProtKB-EC"/>
</dbReference>
<evidence type="ECO:0000256" key="14">
    <source>
        <dbReference type="PIRSR" id="PIRSR000726-1"/>
    </source>
</evidence>
<dbReference type="GO" id="GO:0019877">
    <property type="term" value="P:diaminopimelate biosynthetic process"/>
    <property type="evidence" value="ECO:0007669"/>
    <property type="project" value="UniProtKB-KW"/>
</dbReference>
<dbReference type="CDD" id="cd04891">
    <property type="entry name" value="ACT_AK-LysC-DapG-like_1"/>
    <property type="match status" value="1"/>
</dbReference>
<evidence type="ECO:0000256" key="15">
    <source>
        <dbReference type="RuleBase" id="RU003448"/>
    </source>
</evidence>
<organism evidence="18 19">
    <name type="scientific">Proteiniclasticum ruminis</name>
    <dbReference type="NCBI Taxonomy" id="398199"/>
    <lineage>
        <taxon>Bacteria</taxon>
        <taxon>Bacillati</taxon>
        <taxon>Bacillota</taxon>
        <taxon>Clostridia</taxon>
        <taxon>Eubacteriales</taxon>
        <taxon>Clostridiaceae</taxon>
        <taxon>Proteiniclasticum</taxon>
    </lineage>
</organism>
<dbReference type="CDD" id="cd04923">
    <property type="entry name" value="ACT_AK-LysC-DapG-like_2"/>
    <property type="match status" value="1"/>
</dbReference>
<dbReference type="NCBIfam" id="NF005155">
    <property type="entry name" value="PRK06635.1-4"/>
    <property type="match status" value="1"/>
</dbReference>
<evidence type="ECO:0000256" key="16">
    <source>
        <dbReference type="RuleBase" id="RU004249"/>
    </source>
</evidence>
<reference evidence="18 19" key="1">
    <citation type="submission" date="2016-10" db="EMBL/GenBank/DDBJ databases">
        <authorList>
            <person name="de Groot N.N."/>
        </authorList>
    </citation>
    <scope>NUCLEOTIDE SEQUENCE [LARGE SCALE GENOMIC DNA]</scope>
    <source>
        <strain evidence="18 19">CGMCC 1.5058</strain>
    </source>
</reference>
<keyword evidence="11" id="KW-0220">Diaminopimelate biosynthesis</keyword>
<comment type="catalytic activity">
    <reaction evidence="13 15">
        <text>L-aspartate + ATP = 4-phospho-L-aspartate + ADP</text>
        <dbReference type="Rhea" id="RHEA:23776"/>
        <dbReference type="ChEBI" id="CHEBI:29991"/>
        <dbReference type="ChEBI" id="CHEBI:30616"/>
        <dbReference type="ChEBI" id="CHEBI:57535"/>
        <dbReference type="ChEBI" id="CHEBI:456216"/>
        <dbReference type="EC" id="2.7.2.4"/>
    </reaction>
</comment>
<dbReference type="Pfam" id="PF22468">
    <property type="entry name" value="ACT_9"/>
    <property type="match status" value="1"/>
</dbReference>
<comment type="pathway">
    <text evidence="4 16">Amino-acid biosynthesis; L-threonine biosynthesis; L-threonine from L-aspartate: step 1/5.</text>
</comment>
<evidence type="ECO:0000256" key="4">
    <source>
        <dbReference type="ARBA" id="ARBA00005139"/>
    </source>
</evidence>
<evidence type="ECO:0000256" key="7">
    <source>
        <dbReference type="ARBA" id="ARBA00022679"/>
    </source>
</evidence>
<evidence type="ECO:0000256" key="9">
    <source>
        <dbReference type="ARBA" id="ARBA00022777"/>
    </source>
</evidence>
<comment type="similarity">
    <text evidence="5 15">Belongs to the aspartokinase family.</text>
</comment>
<comment type="pathway">
    <text evidence="3 16">Amino-acid biosynthesis; L-methionine biosynthesis via de novo pathway; L-homoserine from L-aspartate: step 1/3.</text>
</comment>
<comment type="function">
    <text evidence="1">Catalyzes the phosphorylation of the beta-carboxyl group of aspartic acid with ATP to yield 4-phospho-L-aspartate, which is involved in the branched biosynthetic pathway leading to the biosynthesis of amino acids threonine, isoleucine and methionine.</text>
</comment>
<dbReference type="PIRSF" id="PIRSF000726">
    <property type="entry name" value="Asp_kin"/>
    <property type="match status" value="1"/>
</dbReference>
<dbReference type="GO" id="GO:0009090">
    <property type="term" value="P:homoserine biosynthetic process"/>
    <property type="evidence" value="ECO:0007669"/>
    <property type="project" value="TreeGrafter"/>
</dbReference>
<evidence type="ECO:0000259" key="17">
    <source>
        <dbReference type="PROSITE" id="PS51671"/>
    </source>
</evidence>
<feature type="binding site" evidence="14">
    <location>
        <begin position="171"/>
        <end position="172"/>
    </location>
    <ligand>
        <name>ATP</name>
        <dbReference type="ChEBI" id="CHEBI:30616"/>
    </ligand>
</feature>
<dbReference type="InterPro" id="IPR036393">
    <property type="entry name" value="AceGlu_kinase-like_sf"/>
</dbReference>
<evidence type="ECO:0000256" key="3">
    <source>
        <dbReference type="ARBA" id="ARBA00004986"/>
    </source>
</evidence>
<evidence type="ECO:0000256" key="11">
    <source>
        <dbReference type="ARBA" id="ARBA00022915"/>
    </source>
</evidence>
<dbReference type="PANTHER" id="PTHR21499">
    <property type="entry name" value="ASPARTATE KINASE"/>
    <property type="match status" value="1"/>
</dbReference>
<sequence length="400" mass="43370">MRSVVKFGGSSVADIEKMKTIARYLRNRSISGEELVVVVSAMGKTTNALLSMAREAAQNPSKREMDMMLSTGEQVSIALLTMILEAEGQEAVSLTGYQAGILTEGLHTRNKIKDIDIGVIEKHLSQGKVVVVAGFQGYNREGEITTLGRGGSDTTAVALAAKLSCPCEIYTDVDGIYGVDPRIYPKARRLASITYEEMKEMAFLGAKVMEPRSVDIAHHYGVRLYVGSSSEGKPGTVIQEGENSVEERSITGVSVLENIMMVTIHPLKNVSENTAKIFSKLAKEEINVDMISQSPLPDGSVSVSFTASAEEEPVVRTLLTELLSSMEGVELSIRADILKLSVVGSGMRTQSGVAARLFELFSENAITFLQVTTSEISISYTLEKKYKDQAVQLIADAFHL</sequence>
<gene>
    <name evidence="18" type="ORF">SAMN05421804_101631</name>
</gene>
<keyword evidence="8 14" id="KW-0547">Nucleotide-binding</keyword>
<dbReference type="InterPro" id="IPR005260">
    <property type="entry name" value="Asp_kin_monofn"/>
</dbReference>
<evidence type="ECO:0000313" key="18">
    <source>
        <dbReference type="EMBL" id="SDI07740.1"/>
    </source>
</evidence>
<keyword evidence="7 15" id="KW-0808">Transferase</keyword>
<dbReference type="GO" id="GO:0009088">
    <property type="term" value="P:threonine biosynthetic process"/>
    <property type="evidence" value="ECO:0007669"/>
    <property type="project" value="UniProtKB-UniPathway"/>
</dbReference>
<comment type="pathway">
    <text evidence="2 16">Amino-acid biosynthesis; L-lysine biosynthesis via DAP pathway; (S)-tetrahydrodipicolinate from L-aspartate: step 1/4.</text>
</comment>
<dbReference type="InterPro" id="IPR018042">
    <property type="entry name" value="Aspartate_kinase_CS"/>
</dbReference>
<dbReference type="InterPro" id="IPR002912">
    <property type="entry name" value="ACT_dom"/>
</dbReference>
<dbReference type="UniPathway" id="UPA00050">
    <property type="reaction ID" value="UER00461"/>
</dbReference>
<dbReference type="SUPFAM" id="SSF53633">
    <property type="entry name" value="Carbamate kinase-like"/>
    <property type="match status" value="1"/>
</dbReference>
<dbReference type="NCBIfam" id="TIGR00657">
    <property type="entry name" value="asp_kinases"/>
    <property type="match status" value="1"/>
</dbReference>
<evidence type="ECO:0000256" key="6">
    <source>
        <dbReference type="ARBA" id="ARBA00022605"/>
    </source>
</evidence>
<feature type="binding site" evidence="14">
    <location>
        <position position="46"/>
    </location>
    <ligand>
        <name>substrate</name>
    </ligand>
</feature>
<keyword evidence="12" id="KW-0457">Lysine biosynthesis</keyword>
<dbReference type="InterPro" id="IPR041740">
    <property type="entry name" value="AKii-LysC-BS"/>
</dbReference>
<dbReference type="CDD" id="cd04261">
    <property type="entry name" value="AAK_AKii-LysC-BS"/>
    <property type="match status" value="1"/>
</dbReference>
<dbReference type="SUPFAM" id="SSF55021">
    <property type="entry name" value="ACT-like"/>
    <property type="match status" value="2"/>
</dbReference>
<keyword evidence="9 15" id="KW-0418">Kinase</keyword>
<evidence type="ECO:0000256" key="2">
    <source>
        <dbReference type="ARBA" id="ARBA00004766"/>
    </source>
</evidence>
<dbReference type="InterPro" id="IPR045865">
    <property type="entry name" value="ACT-like_dom_sf"/>
</dbReference>
<accession>A0A1G8HMR9</accession>
<name>A0A1G8HMR9_9CLOT</name>
<dbReference type="GO" id="GO:0005524">
    <property type="term" value="F:ATP binding"/>
    <property type="evidence" value="ECO:0007669"/>
    <property type="project" value="UniProtKB-KW"/>
</dbReference>
<dbReference type="InterPro" id="IPR001048">
    <property type="entry name" value="Asp/Glu/Uridylate_kinase"/>
</dbReference>
<dbReference type="AlphaFoldDB" id="A0A1G8HMR9"/>
<dbReference type="Gene3D" id="3.30.70.260">
    <property type="match status" value="2"/>
</dbReference>
<evidence type="ECO:0000256" key="13">
    <source>
        <dbReference type="ARBA" id="ARBA00047872"/>
    </source>
</evidence>
<dbReference type="GO" id="GO:0009089">
    <property type="term" value="P:lysine biosynthetic process via diaminopimelate"/>
    <property type="evidence" value="ECO:0007669"/>
    <property type="project" value="UniProtKB-UniPathway"/>
</dbReference>
<protein>
    <recommendedName>
        <fullName evidence="15">Aspartokinase</fullName>
        <ecNumber evidence="15">2.7.2.4</ecNumber>
    </recommendedName>
</protein>
<feature type="binding site" evidence="14">
    <location>
        <position position="73"/>
    </location>
    <ligand>
        <name>substrate</name>
    </ligand>
</feature>
<keyword evidence="10 14" id="KW-0067">ATP-binding</keyword>
<evidence type="ECO:0000256" key="12">
    <source>
        <dbReference type="ARBA" id="ARBA00023154"/>
    </source>
</evidence>
<dbReference type="Gene3D" id="3.40.1160.10">
    <property type="entry name" value="Acetylglutamate kinase-like"/>
    <property type="match status" value="1"/>
</dbReference>
<feature type="binding site" evidence="14">
    <location>
        <begin position="207"/>
        <end position="208"/>
    </location>
    <ligand>
        <name>ATP</name>
        <dbReference type="ChEBI" id="CHEBI:30616"/>
    </ligand>
</feature>
<dbReference type="PANTHER" id="PTHR21499:SF68">
    <property type="entry name" value="ASPARTOKINASE 2"/>
    <property type="match status" value="1"/>
</dbReference>
<dbReference type="PROSITE" id="PS51671">
    <property type="entry name" value="ACT"/>
    <property type="match status" value="1"/>
</dbReference>
<dbReference type="UniPathway" id="UPA00034">
    <property type="reaction ID" value="UER00015"/>
</dbReference>
<evidence type="ECO:0000256" key="5">
    <source>
        <dbReference type="ARBA" id="ARBA00010122"/>
    </source>
</evidence>
<feature type="binding site" evidence="14">
    <location>
        <position position="177"/>
    </location>
    <ligand>
        <name>ATP</name>
        <dbReference type="ChEBI" id="CHEBI:30616"/>
    </ligand>
</feature>
<evidence type="ECO:0000256" key="8">
    <source>
        <dbReference type="ARBA" id="ARBA00022741"/>
    </source>
</evidence>
<feature type="binding site" evidence="14">
    <location>
        <position position="182"/>
    </location>
    <ligand>
        <name>ATP</name>
        <dbReference type="ChEBI" id="CHEBI:30616"/>
    </ligand>
</feature>
<evidence type="ECO:0000313" key="19">
    <source>
        <dbReference type="Proteomes" id="UP000183255"/>
    </source>
</evidence>
<dbReference type="EC" id="2.7.2.4" evidence="15"/>
<evidence type="ECO:0000256" key="10">
    <source>
        <dbReference type="ARBA" id="ARBA00022840"/>
    </source>
</evidence>
<dbReference type="Proteomes" id="UP000183255">
    <property type="component" value="Unassembled WGS sequence"/>
</dbReference>
<dbReference type="FunFam" id="3.40.1160.10:FF:000002">
    <property type="entry name" value="Aspartokinase"/>
    <property type="match status" value="1"/>
</dbReference>